<keyword evidence="1" id="KW-0812">Transmembrane</keyword>
<dbReference type="EMBL" id="JALBUF010000030">
    <property type="protein sequence ID" value="MCI0184856.1"/>
    <property type="molecule type" value="Genomic_DNA"/>
</dbReference>
<evidence type="ECO:0008006" key="4">
    <source>
        <dbReference type="Google" id="ProtNLM"/>
    </source>
</evidence>
<dbReference type="RefSeq" id="WP_241716864.1">
    <property type="nucleotide sequence ID" value="NZ_JALBUF010000030.1"/>
</dbReference>
<comment type="caution">
    <text evidence="2">The sequence shown here is derived from an EMBL/GenBank/DDBJ whole genome shotgun (WGS) entry which is preliminary data.</text>
</comment>
<dbReference type="Gene3D" id="1.50.10.10">
    <property type="match status" value="1"/>
</dbReference>
<sequence>MIIGRGRRKRFTSNVPFVVLFIIMIIVLLVSSLAVSRLRHPLETLPSPRSFDGQAELEVWNFTSHHMVNKAGAIEQTASYYRNKSKNITSLSESIGLLLDYSILSHDHKLFVQQEQVVKQSFMLDQGISWRVMDGERSPVNSTIDDLRIIAALTRGSGQFHDPSALHFAKILATGLLTHDATSTGWLLDYSSLTSIAHQQSPWLAVWYWNLANVRTLSKLNKKYLPILLHEREALAHATNHVGLYALFYNPDTHTYRFPSSNRLNMDDELLTALHAQSCGLPTKKFRNHLAILLDKSTLIPAEVSEDWTIKSSVQSPAIYALAIRLFYRAGDDDDAIRCLHLLLDMQVQKKGDLGGYDYSIYGAFAMKPYSPIFSFDQLESLLSLRQVMRSFL</sequence>
<evidence type="ECO:0000313" key="3">
    <source>
        <dbReference type="Proteomes" id="UP001139263"/>
    </source>
</evidence>
<feature type="transmembrane region" description="Helical" evidence="1">
    <location>
        <begin position="12"/>
        <end position="35"/>
    </location>
</feature>
<dbReference type="InterPro" id="IPR008928">
    <property type="entry name" value="6-hairpin_glycosidase_sf"/>
</dbReference>
<accession>A0A9X2AGA5</accession>
<proteinExistence type="predicted"/>
<dbReference type="Proteomes" id="UP001139263">
    <property type="component" value="Unassembled WGS sequence"/>
</dbReference>
<gene>
    <name evidence="2" type="ORF">MM817_03153</name>
</gene>
<dbReference type="AlphaFoldDB" id="A0A9X2AGA5"/>
<evidence type="ECO:0000256" key="1">
    <source>
        <dbReference type="SAM" id="Phobius"/>
    </source>
</evidence>
<evidence type="ECO:0000313" key="2">
    <source>
        <dbReference type="EMBL" id="MCI0184856.1"/>
    </source>
</evidence>
<name>A0A9X2AGA5_9BACL</name>
<keyword evidence="3" id="KW-1185">Reference proteome</keyword>
<reference evidence="2" key="1">
    <citation type="submission" date="2022-03" db="EMBL/GenBank/DDBJ databases">
        <title>Draft Genome Sequence of Firmicute Strain S0AB, a Heterotrophic Iron/Sulfur-Oxidizing Extreme Acidophile.</title>
        <authorList>
            <person name="Vergara E."/>
            <person name="Pakostova E."/>
            <person name="Johnson D.B."/>
            <person name="Holmes D.S."/>
        </authorList>
    </citation>
    <scope>NUCLEOTIDE SEQUENCE</scope>
    <source>
        <strain evidence="2">S0AB</strain>
    </source>
</reference>
<dbReference type="GO" id="GO:0005975">
    <property type="term" value="P:carbohydrate metabolic process"/>
    <property type="evidence" value="ECO:0007669"/>
    <property type="project" value="InterPro"/>
</dbReference>
<keyword evidence="1" id="KW-1133">Transmembrane helix</keyword>
<keyword evidence="1" id="KW-0472">Membrane</keyword>
<dbReference type="InterPro" id="IPR012341">
    <property type="entry name" value="6hp_glycosidase-like_sf"/>
</dbReference>
<protein>
    <recommendedName>
        <fullName evidence="4">Glycosyl hydrolase family 8</fullName>
    </recommendedName>
</protein>
<organism evidence="2 3">
    <name type="scientific">Sulfoacidibacillus ferrooxidans</name>
    <dbReference type="NCBI Taxonomy" id="2005001"/>
    <lineage>
        <taxon>Bacteria</taxon>
        <taxon>Bacillati</taxon>
        <taxon>Bacillota</taxon>
        <taxon>Bacilli</taxon>
        <taxon>Bacillales</taxon>
        <taxon>Alicyclobacillaceae</taxon>
        <taxon>Sulfoacidibacillus</taxon>
    </lineage>
</organism>
<dbReference type="SUPFAM" id="SSF48208">
    <property type="entry name" value="Six-hairpin glycosidases"/>
    <property type="match status" value="1"/>
</dbReference>